<evidence type="ECO:0000256" key="2">
    <source>
        <dbReference type="ARBA" id="ARBA00022448"/>
    </source>
</evidence>
<gene>
    <name evidence="8" type="ORF">ACFQGH_12450</name>
</gene>
<keyword evidence="2" id="KW-0813">Transport</keyword>
<dbReference type="InterPro" id="IPR001898">
    <property type="entry name" value="SLC13A/DASS"/>
</dbReference>
<dbReference type="AlphaFoldDB" id="A0ABD5V3I3"/>
<dbReference type="PANTHER" id="PTHR10283">
    <property type="entry name" value="SOLUTE CARRIER FAMILY 13 MEMBER"/>
    <property type="match status" value="1"/>
</dbReference>
<feature type="transmembrane region" description="Helical" evidence="7">
    <location>
        <begin position="387"/>
        <end position="404"/>
    </location>
</feature>
<dbReference type="EMBL" id="JBHSXQ010000003">
    <property type="protein sequence ID" value="MFC6906002.1"/>
    <property type="molecule type" value="Genomic_DNA"/>
</dbReference>
<dbReference type="RefSeq" id="WP_340604532.1">
    <property type="nucleotide sequence ID" value="NZ_JBBMXV010000003.1"/>
</dbReference>
<dbReference type="CDD" id="cd01115">
    <property type="entry name" value="SLC13_permease"/>
    <property type="match status" value="1"/>
</dbReference>
<feature type="region of interest" description="Disordered" evidence="6">
    <location>
        <begin position="47"/>
        <end position="80"/>
    </location>
</feature>
<keyword evidence="5 7" id="KW-0472">Membrane</keyword>
<dbReference type="Pfam" id="PF00939">
    <property type="entry name" value="Na_sulph_symp"/>
    <property type="match status" value="1"/>
</dbReference>
<proteinExistence type="predicted"/>
<evidence type="ECO:0000313" key="8">
    <source>
        <dbReference type="EMBL" id="MFC6906002.1"/>
    </source>
</evidence>
<feature type="transmembrane region" description="Helical" evidence="7">
    <location>
        <begin position="362"/>
        <end position="380"/>
    </location>
</feature>
<evidence type="ECO:0000256" key="6">
    <source>
        <dbReference type="SAM" id="MobiDB-lite"/>
    </source>
</evidence>
<dbReference type="NCBIfam" id="TIGR00785">
    <property type="entry name" value="dass"/>
    <property type="match status" value="1"/>
</dbReference>
<feature type="transmembrane region" description="Helical" evidence="7">
    <location>
        <begin position="546"/>
        <end position="572"/>
    </location>
</feature>
<evidence type="ECO:0000256" key="1">
    <source>
        <dbReference type="ARBA" id="ARBA00004141"/>
    </source>
</evidence>
<feature type="transmembrane region" description="Helical" evidence="7">
    <location>
        <begin position="489"/>
        <end position="511"/>
    </location>
</feature>
<feature type="transmembrane region" description="Helical" evidence="7">
    <location>
        <begin position="169"/>
        <end position="188"/>
    </location>
</feature>
<dbReference type="InterPro" id="IPR031312">
    <property type="entry name" value="Na/sul_symport_CS"/>
</dbReference>
<evidence type="ECO:0000256" key="5">
    <source>
        <dbReference type="ARBA" id="ARBA00023136"/>
    </source>
</evidence>
<feature type="transmembrane region" description="Helical" evidence="7">
    <location>
        <begin position="455"/>
        <end position="477"/>
    </location>
</feature>
<keyword evidence="3 7" id="KW-0812">Transmembrane</keyword>
<dbReference type="GO" id="GO:0015141">
    <property type="term" value="F:succinate transmembrane transporter activity"/>
    <property type="evidence" value="ECO:0007669"/>
    <property type="project" value="UniProtKB-ARBA"/>
</dbReference>
<evidence type="ECO:0000256" key="4">
    <source>
        <dbReference type="ARBA" id="ARBA00022989"/>
    </source>
</evidence>
<comment type="caution">
    <text evidence="8">The sequence shown here is derived from an EMBL/GenBank/DDBJ whole genome shotgun (WGS) entry which is preliminary data.</text>
</comment>
<name>A0ABD5V3I3_9EURY</name>
<keyword evidence="4 7" id="KW-1133">Transmembrane helix</keyword>
<evidence type="ECO:0000256" key="7">
    <source>
        <dbReference type="SAM" id="Phobius"/>
    </source>
</evidence>
<evidence type="ECO:0000256" key="3">
    <source>
        <dbReference type="ARBA" id="ARBA00022692"/>
    </source>
</evidence>
<reference evidence="8 9" key="1">
    <citation type="journal article" date="2019" name="Int. J. Syst. Evol. Microbiol.">
        <title>The Global Catalogue of Microorganisms (GCM) 10K type strain sequencing project: providing services to taxonomists for standard genome sequencing and annotation.</title>
        <authorList>
            <consortium name="The Broad Institute Genomics Platform"/>
            <consortium name="The Broad Institute Genome Sequencing Center for Infectious Disease"/>
            <person name="Wu L."/>
            <person name="Ma J."/>
        </authorList>
    </citation>
    <scope>NUCLEOTIDE SEQUENCE [LARGE SCALE GENOMIC DNA]</scope>
    <source>
        <strain evidence="8 9">CGMCC 1.3240</strain>
    </source>
</reference>
<feature type="transmembrane region" description="Helical" evidence="7">
    <location>
        <begin position="305"/>
        <end position="327"/>
    </location>
</feature>
<comment type="subcellular location">
    <subcellularLocation>
        <location evidence="1">Membrane</location>
        <topology evidence="1">Multi-pass membrane protein</topology>
    </subcellularLocation>
</comment>
<evidence type="ECO:0000313" key="9">
    <source>
        <dbReference type="Proteomes" id="UP001596312"/>
    </source>
</evidence>
<feature type="compositionally biased region" description="Basic and acidic residues" evidence="6">
    <location>
        <begin position="47"/>
        <end position="56"/>
    </location>
</feature>
<sequence>MTRRARELWGYLWELNEQTKAYLRLDGGRIAEDTNASEREKELARKVFADGGDRGGTEAGEGGSAGSGSDGGRGSGDDSPFDVGGDYGLRKRAGFVVGPVLFALVMLAPTPAGLDPSAQAVGAVTAWVATWWMSEAIPIPATSLLPIVLFPLLGALDAGTTTAPYADPLIFLFMGGFFLAMAMQRWGLHRRIALRTIKLVGTDPKRMILGFMIATAFLSAWVSNSATVMMMVPIALAVIYQTADLVEESGLDIDVAEGEFSFGVALMLCVAYGASVGGVATLIGTPPNLVFAGIAGELFDQQIGFAEWMLYGVPISLIGLAIVYVYVTRLAMNPEFDQLPGGSDVIDEELAKLGETGKQEKLVLVVFVGMAASWIGAGFLPEAIVPDDVDTIVAIGGALALFTIPTTHEGGRTFLLDWTNGVQIPWGVILLFGGGLSIAAGFQETGLAEWLGGQLVVLEGVSMVVVLLVVVAMTIFLTEVTSNTASATMLMPILAALAIGISVNPLALMVAGATAASFAFMLPVATPPNAIVFGSGYITIPQMAKVGIGLNVIGILLITALALLWLPVAWGIDITTLPEWAM</sequence>
<dbReference type="PANTHER" id="PTHR10283:SF82">
    <property type="entry name" value="SOLUTE CARRIER FAMILY 13 MEMBER 2"/>
    <property type="match status" value="1"/>
</dbReference>
<feature type="transmembrane region" description="Helical" evidence="7">
    <location>
        <begin position="260"/>
        <end position="284"/>
    </location>
</feature>
<feature type="compositionally biased region" description="Gly residues" evidence="6">
    <location>
        <begin position="57"/>
        <end position="74"/>
    </location>
</feature>
<feature type="transmembrane region" description="Helical" evidence="7">
    <location>
        <begin position="209"/>
        <end position="240"/>
    </location>
</feature>
<dbReference type="PROSITE" id="PS01271">
    <property type="entry name" value="NA_SULFATE"/>
    <property type="match status" value="1"/>
</dbReference>
<protein>
    <submittedName>
        <fullName evidence="8">SLC13 family permease</fullName>
    </submittedName>
</protein>
<accession>A0ABD5V3I3</accession>
<feature type="transmembrane region" description="Helical" evidence="7">
    <location>
        <begin position="93"/>
        <end position="112"/>
    </location>
</feature>
<feature type="transmembrane region" description="Helical" evidence="7">
    <location>
        <begin position="518"/>
        <end position="540"/>
    </location>
</feature>
<feature type="transmembrane region" description="Helical" evidence="7">
    <location>
        <begin position="144"/>
        <end position="163"/>
    </location>
</feature>
<keyword evidence="9" id="KW-1185">Reference proteome</keyword>
<feature type="transmembrane region" description="Helical" evidence="7">
    <location>
        <begin position="424"/>
        <end position="443"/>
    </location>
</feature>
<dbReference type="GO" id="GO:0016020">
    <property type="term" value="C:membrane"/>
    <property type="evidence" value="ECO:0007669"/>
    <property type="project" value="UniProtKB-SubCell"/>
</dbReference>
<dbReference type="Proteomes" id="UP001596312">
    <property type="component" value="Unassembled WGS sequence"/>
</dbReference>
<organism evidence="8 9">
    <name type="scientific">Halalkalicoccus tibetensis</name>
    <dbReference type="NCBI Taxonomy" id="175632"/>
    <lineage>
        <taxon>Archaea</taxon>
        <taxon>Methanobacteriati</taxon>
        <taxon>Methanobacteriota</taxon>
        <taxon>Stenosarchaea group</taxon>
        <taxon>Halobacteria</taxon>
        <taxon>Halobacteriales</taxon>
        <taxon>Halococcaceae</taxon>
        <taxon>Halalkalicoccus</taxon>
    </lineage>
</organism>